<gene>
    <name evidence="2" type="ORF">HZZ10_11490</name>
</gene>
<keyword evidence="2" id="KW-0670">Pyruvate</keyword>
<dbReference type="Pfam" id="PF11716">
    <property type="entry name" value="MDMPI_N"/>
    <property type="match status" value="1"/>
</dbReference>
<reference evidence="2 3" key="1">
    <citation type="submission" date="2020-07" db="EMBL/GenBank/DDBJ databases">
        <title>MOT database genomes.</title>
        <authorList>
            <person name="Joseph S."/>
            <person name="Aduse-Opoku J."/>
            <person name="Hashim A."/>
            <person name="Wade W."/>
            <person name="Curtis M."/>
        </authorList>
    </citation>
    <scope>NUCLEOTIDE SEQUENCE [LARGE SCALE GENOMIC DNA]</scope>
    <source>
        <strain evidence="2 3">DSM 100099</strain>
    </source>
</reference>
<evidence type="ECO:0000313" key="2">
    <source>
        <dbReference type="EMBL" id="NYS94138.1"/>
    </source>
</evidence>
<dbReference type="GO" id="GO:0046872">
    <property type="term" value="F:metal ion binding"/>
    <property type="evidence" value="ECO:0007669"/>
    <property type="project" value="InterPro"/>
</dbReference>
<accession>A0A853EZ93</accession>
<dbReference type="GO" id="GO:0016853">
    <property type="term" value="F:isomerase activity"/>
    <property type="evidence" value="ECO:0007669"/>
    <property type="project" value="UniProtKB-KW"/>
</dbReference>
<name>A0A853EZ93_9MICO</name>
<dbReference type="EMBL" id="JACBYE010000026">
    <property type="protein sequence ID" value="NYS94138.1"/>
    <property type="molecule type" value="Genomic_DNA"/>
</dbReference>
<dbReference type="InterPro" id="IPR034660">
    <property type="entry name" value="DinB/YfiT-like"/>
</dbReference>
<feature type="domain" description="Mycothiol-dependent maleylpyruvate isomerase metal-binding" evidence="1">
    <location>
        <begin position="14"/>
        <end position="156"/>
    </location>
</feature>
<keyword evidence="3" id="KW-1185">Reference proteome</keyword>
<evidence type="ECO:0000259" key="1">
    <source>
        <dbReference type="Pfam" id="PF11716"/>
    </source>
</evidence>
<organism evidence="2 3">
    <name type="scientific">Sanguibacter inulinus</name>
    <dbReference type="NCBI Taxonomy" id="60922"/>
    <lineage>
        <taxon>Bacteria</taxon>
        <taxon>Bacillati</taxon>
        <taxon>Actinomycetota</taxon>
        <taxon>Actinomycetes</taxon>
        <taxon>Micrococcales</taxon>
        <taxon>Sanguibacteraceae</taxon>
        <taxon>Sanguibacter</taxon>
    </lineage>
</organism>
<dbReference type="Proteomes" id="UP000561011">
    <property type="component" value="Unassembled WGS sequence"/>
</dbReference>
<comment type="caution">
    <text evidence="2">The sequence shown here is derived from an EMBL/GenBank/DDBJ whole genome shotgun (WGS) entry which is preliminary data.</text>
</comment>
<dbReference type="InterPro" id="IPR024344">
    <property type="entry name" value="MDMPI_metal-binding"/>
</dbReference>
<dbReference type="Gene3D" id="1.20.120.450">
    <property type="entry name" value="dinb family like domain"/>
    <property type="match status" value="1"/>
</dbReference>
<sequence length="243" mass="25600">MTADLAQISAALTNQWSLLRAWVAPLGDDLLGTRDRPSSLDGWTNGELVAHLGRAMEALAVCTPAPAGTVPLTLAEYLGTYPERAADIDQVTRALAAEIAHAPLVEVEARAQKAFAALDALGPDGHRVVQARRGPIRLRDMAMSRLVELVVHAEDLVASLAGVVGSAGSANPIDRTAQRIVAEELLDIVVRRGAGSLEVTDAGLWIRLATGRTPYDVDDLARALASQDTAGGVPDLGRMLPIL</sequence>
<dbReference type="RefSeq" id="WP_056127989.1">
    <property type="nucleotide sequence ID" value="NZ_JACBYE010000026.1"/>
</dbReference>
<dbReference type="AlphaFoldDB" id="A0A853EZ93"/>
<protein>
    <submittedName>
        <fullName evidence="2">Maleylpyruvate isomerase N-terminal domain-containing protein</fullName>
    </submittedName>
</protein>
<evidence type="ECO:0000313" key="3">
    <source>
        <dbReference type="Proteomes" id="UP000561011"/>
    </source>
</evidence>
<keyword evidence="2" id="KW-0413">Isomerase</keyword>
<dbReference type="SUPFAM" id="SSF109854">
    <property type="entry name" value="DinB/YfiT-like putative metalloenzymes"/>
    <property type="match status" value="1"/>
</dbReference>
<proteinExistence type="predicted"/>